<dbReference type="Gene3D" id="3.30.300.30">
    <property type="match status" value="1"/>
</dbReference>
<dbReference type="SMART" id="SM00823">
    <property type="entry name" value="PKS_PP"/>
    <property type="match status" value="1"/>
</dbReference>
<evidence type="ECO:0000259" key="5">
    <source>
        <dbReference type="PROSITE" id="PS50075"/>
    </source>
</evidence>
<dbReference type="EMBL" id="VCLA01000186">
    <property type="protein sequence ID" value="MQT04149.1"/>
    <property type="molecule type" value="Genomic_DNA"/>
</dbReference>
<feature type="region of interest" description="Disordered" evidence="4">
    <location>
        <begin position="92"/>
        <end position="112"/>
    </location>
</feature>
<dbReference type="SUPFAM" id="SSF56801">
    <property type="entry name" value="Acetyl-CoA synthetase-like"/>
    <property type="match status" value="1"/>
</dbReference>
<organism evidence="6 7">
    <name type="scientific">Streptomyces jumonjinensis</name>
    <dbReference type="NCBI Taxonomy" id="1945"/>
    <lineage>
        <taxon>Bacteria</taxon>
        <taxon>Bacillati</taxon>
        <taxon>Actinomycetota</taxon>
        <taxon>Actinomycetes</taxon>
        <taxon>Kitasatosporales</taxon>
        <taxon>Streptomycetaceae</taxon>
        <taxon>Streptomyces</taxon>
    </lineage>
</organism>
<dbReference type="InterPro" id="IPR036736">
    <property type="entry name" value="ACP-like_sf"/>
</dbReference>
<dbReference type="Pfam" id="PF13193">
    <property type="entry name" value="AMP-binding_C"/>
    <property type="match status" value="1"/>
</dbReference>
<dbReference type="InterPro" id="IPR025110">
    <property type="entry name" value="AMP-bd_C"/>
</dbReference>
<protein>
    <submittedName>
        <fullName evidence="6">Thioester reductase</fullName>
    </submittedName>
</protein>
<reference evidence="6 7" key="1">
    <citation type="submission" date="2019-05" db="EMBL/GenBank/DDBJ databases">
        <title>Comparative genomics and metabolomics analyses of clavulanic acid producing Streptomyces species provides insight into specialized metabolism and evolution of beta-lactam biosynthetic gene clusters.</title>
        <authorList>
            <person name="Moore M.A."/>
            <person name="Cruz-Morales P."/>
            <person name="Barona Gomez F."/>
            <person name="Kapil T."/>
        </authorList>
    </citation>
    <scope>NUCLEOTIDE SEQUENCE [LARGE SCALE GENOMIC DNA]</scope>
    <source>
        <strain evidence="6 7">NRRL 5741</strain>
    </source>
</reference>
<proteinExistence type="predicted"/>
<dbReference type="InterPro" id="IPR009081">
    <property type="entry name" value="PP-bd_ACP"/>
</dbReference>
<evidence type="ECO:0000256" key="2">
    <source>
        <dbReference type="ARBA" id="ARBA00022450"/>
    </source>
</evidence>
<accession>A0A646KPA6</accession>
<dbReference type="RefSeq" id="WP_228388706.1">
    <property type="nucleotide sequence ID" value="NZ_VCLA01000186.1"/>
</dbReference>
<dbReference type="SUPFAM" id="SSF47336">
    <property type="entry name" value="ACP-like"/>
    <property type="match status" value="1"/>
</dbReference>
<dbReference type="PROSITE" id="PS00012">
    <property type="entry name" value="PHOSPHOPANTETHEINE"/>
    <property type="match status" value="1"/>
</dbReference>
<name>A0A646KPA6_STRJU</name>
<feature type="non-terminal residue" evidence="6">
    <location>
        <position position="1"/>
    </location>
</feature>
<evidence type="ECO:0000313" key="6">
    <source>
        <dbReference type="EMBL" id="MQT04149.1"/>
    </source>
</evidence>
<evidence type="ECO:0000256" key="4">
    <source>
        <dbReference type="SAM" id="MobiDB-lite"/>
    </source>
</evidence>
<dbReference type="PROSITE" id="PS50075">
    <property type="entry name" value="CARRIER"/>
    <property type="match status" value="1"/>
</dbReference>
<dbReference type="GO" id="GO:0044550">
    <property type="term" value="P:secondary metabolite biosynthetic process"/>
    <property type="evidence" value="ECO:0007669"/>
    <property type="project" value="TreeGrafter"/>
</dbReference>
<dbReference type="Pfam" id="PF00550">
    <property type="entry name" value="PP-binding"/>
    <property type="match status" value="1"/>
</dbReference>
<keyword evidence="2" id="KW-0596">Phosphopantetheine</keyword>
<dbReference type="GO" id="GO:0043041">
    <property type="term" value="P:amino acid activation for nonribosomal peptide biosynthetic process"/>
    <property type="evidence" value="ECO:0007669"/>
    <property type="project" value="TreeGrafter"/>
</dbReference>
<dbReference type="PANTHER" id="PTHR45527">
    <property type="entry name" value="NONRIBOSOMAL PEPTIDE SYNTHETASE"/>
    <property type="match status" value="1"/>
</dbReference>
<evidence type="ECO:0000256" key="1">
    <source>
        <dbReference type="ARBA" id="ARBA00001957"/>
    </source>
</evidence>
<dbReference type="InterPro" id="IPR006162">
    <property type="entry name" value="Ppantetheine_attach_site"/>
</dbReference>
<comment type="cofactor">
    <cofactor evidence="1">
        <name>pantetheine 4'-phosphate</name>
        <dbReference type="ChEBI" id="CHEBI:47942"/>
    </cofactor>
</comment>
<dbReference type="GO" id="GO:0017000">
    <property type="term" value="P:antibiotic biosynthetic process"/>
    <property type="evidence" value="ECO:0007669"/>
    <property type="project" value="UniProtKB-ARBA"/>
</dbReference>
<feature type="domain" description="Carrier" evidence="5">
    <location>
        <begin position="111"/>
        <end position="186"/>
    </location>
</feature>
<dbReference type="AlphaFoldDB" id="A0A646KPA6"/>
<sequence length="196" mass="21571">DDQQVKVRGYRIELGEVESVLGEFPGLAECAVIRREQDGDAALAAYVHLTPAGTVQELRAHAEARLPEWMRPSTYTVLDVLPLTPSGKLDRRALTEPTAAVGTPAHDRDDAPRTATEELLIRISEEVLRVEGLRPLDNFFEAGGHSLLAIRVVARLKRNAQLTIPMTAVFENPVLRDLAAYVDDTIRARLASEGSR</sequence>
<dbReference type="GO" id="GO:0031177">
    <property type="term" value="F:phosphopantetheine binding"/>
    <property type="evidence" value="ECO:0007669"/>
    <property type="project" value="InterPro"/>
</dbReference>
<comment type="caution">
    <text evidence="6">The sequence shown here is derived from an EMBL/GenBank/DDBJ whole genome shotgun (WGS) entry which is preliminary data.</text>
</comment>
<gene>
    <name evidence="6" type="ORF">FF041_29475</name>
</gene>
<keyword evidence="3" id="KW-0597">Phosphoprotein</keyword>
<dbReference type="FunFam" id="1.10.1200.10:FF:000005">
    <property type="entry name" value="Nonribosomal peptide synthetase 1"/>
    <property type="match status" value="1"/>
</dbReference>
<dbReference type="PANTHER" id="PTHR45527:SF1">
    <property type="entry name" value="FATTY ACID SYNTHASE"/>
    <property type="match status" value="1"/>
</dbReference>
<evidence type="ECO:0000313" key="7">
    <source>
        <dbReference type="Proteomes" id="UP000419138"/>
    </source>
</evidence>
<dbReference type="Gene3D" id="1.10.1200.10">
    <property type="entry name" value="ACP-like"/>
    <property type="match status" value="1"/>
</dbReference>
<dbReference type="InterPro" id="IPR020806">
    <property type="entry name" value="PKS_PP-bd"/>
</dbReference>
<dbReference type="GO" id="GO:0005737">
    <property type="term" value="C:cytoplasm"/>
    <property type="evidence" value="ECO:0007669"/>
    <property type="project" value="TreeGrafter"/>
</dbReference>
<keyword evidence="7" id="KW-1185">Reference proteome</keyword>
<evidence type="ECO:0000256" key="3">
    <source>
        <dbReference type="ARBA" id="ARBA00022553"/>
    </source>
</evidence>
<dbReference type="Proteomes" id="UP000419138">
    <property type="component" value="Unassembled WGS sequence"/>
</dbReference>
<dbReference type="InterPro" id="IPR045851">
    <property type="entry name" value="AMP-bd_C_sf"/>
</dbReference>